<dbReference type="GO" id="GO:0022900">
    <property type="term" value="P:electron transport chain"/>
    <property type="evidence" value="ECO:0007669"/>
    <property type="project" value="InterPro"/>
</dbReference>
<evidence type="ECO:0000256" key="3">
    <source>
        <dbReference type="ARBA" id="ARBA00022714"/>
    </source>
</evidence>
<proteinExistence type="inferred from homology"/>
<evidence type="ECO:0000256" key="5">
    <source>
        <dbReference type="ARBA" id="ARBA00022982"/>
    </source>
</evidence>
<dbReference type="CDD" id="cd00207">
    <property type="entry name" value="fer2"/>
    <property type="match status" value="1"/>
</dbReference>
<comment type="similarity">
    <text evidence="1">Belongs to the 2Fe2S plant-type ferredoxin family.</text>
</comment>
<dbReference type="Gene3D" id="3.10.20.30">
    <property type="match status" value="1"/>
</dbReference>
<dbReference type="PANTHER" id="PTHR43112:SF3">
    <property type="entry name" value="FERREDOXIN-2, CHLOROPLASTIC"/>
    <property type="match status" value="1"/>
</dbReference>
<keyword evidence="5" id="KW-0249">Electron transport</keyword>
<dbReference type="GO" id="GO:0051537">
    <property type="term" value="F:2 iron, 2 sulfur cluster binding"/>
    <property type="evidence" value="ECO:0007669"/>
    <property type="project" value="UniProtKB-KW"/>
</dbReference>
<dbReference type="PROSITE" id="PS51085">
    <property type="entry name" value="2FE2S_FER_2"/>
    <property type="match status" value="1"/>
</dbReference>
<feature type="domain" description="2Fe-2S ferredoxin-type" evidence="10">
    <location>
        <begin position="209"/>
        <end position="299"/>
    </location>
</feature>
<keyword evidence="4" id="KW-0479">Metal-binding</keyword>
<evidence type="ECO:0000259" key="10">
    <source>
        <dbReference type="PROSITE" id="PS51085"/>
    </source>
</evidence>
<protein>
    <submittedName>
        <fullName evidence="11">Ferredoxin-1 (Modular protein)</fullName>
    </submittedName>
</protein>
<dbReference type="PANTHER" id="PTHR43112">
    <property type="entry name" value="FERREDOXIN"/>
    <property type="match status" value="1"/>
</dbReference>
<dbReference type="EMBL" id="CAIN01000283">
    <property type="protein sequence ID" value="CCI27544.1"/>
    <property type="molecule type" value="Genomic_DNA"/>
</dbReference>
<name>I4HZS0_MICAE</name>
<evidence type="ECO:0000256" key="2">
    <source>
        <dbReference type="ARBA" id="ARBA00022448"/>
    </source>
</evidence>
<dbReference type="Pfam" id="PF00111">
    <property type="entry name" value="Fer2"/>
    <property type="match status" value="1"/>
</dbReference>
<evidence type="ECO:0000256" key="9">
    <source>
        <dbReference type="SAM" id="Phobius"/>
    </source>
</evidence>
<accession>I4HZS0</accession>
<dbReference type="InterPro" id="IPR036010">
    <property type="entry name" value="2Fe-2S_ferredoxin-like_sf"/>
</dbReference>
<dbReference type="Proteomes" id="UP000005291">
    <property type="component" value="Unassembled WGS sequence"/>
</dbReference>
<dbReference type="GO" id="GO:0046872">
    <property type="term" value="F:metal ion binding"/>
    <property type="evidence" value="ECO:0007669"/>
    <property type="project" value="UniProtKB-KW"/>
</dbReference>
<dbReference type="InterPro" id="IPR012675">
    <property type="entry name" value="Beta-grasp_dom_sf"/>
</dbReference>
<sequence length="302" mass="33835">MNDTTIITIKPENVTPKGFQKFIIYCLLGFGLLTLIFGIGLIFIGLSVWILFIHPKNFKKNYPISYTLTNNEFIAHRSGGGIFWSIPWGDIDSIYIISSHWAFPASLGLKLKEYSNFQSSIERSKSSKNSFSFSEKLALLSFNKIFMNKYARALSEGKSDIMIHYQAFDRPAAAFGNLLNTYIEYATALEQLDKMDSSTSSSYNTTKSYEVTLKTPSGEYTIQVPDDEFILNAAKKKGIVIPFDCRCGACPTCAGKIVSGSVDQSDQSFLDDDQIDDGYVLLCVAYPTSNCVIETDKEEYLY</sequence>
<evidence type="ECO:0000313" key="11">
    <source>
        <dbReference type="EMBL" id="CCI27544.1"/>
    </source>
</evidence>
<comment type="caution">
    <text evidence="11">The sequence shown here is derived from an EMBL/GenBank/DDBJ whole genome shotgun (WGS) entry which is preliminary data.</text>
</comment>
<dbReference type="SUPFAM" id="SSF54292">
    <property type="entry name" value="2Fe-2S ferredoxin-like"/>
    <property type="match status" value="1"/>
</dbReference>
<evidence type="ECO:0000256" key="1">
    <source>
        <dbReference type="ARBA" id="ARBA00007874"/>
    </source>
</evidence>
<dbReference type="InterPro" id="IPR001041">
    <property type="entry name" value="2Fe-2S_ferredoxin-type"/>
</dbReference>
<feature type="transmembrane region" description="Helical" evidence="9">
    <location>
        <begin position="22"/>
        <end position="52"/>
    </location>
</feature>
<evidence type="ECO:0000313" key="12">
    <source>
        <dbReference type="Proteomes" id="UP000005291"/>
    </source>
</evidence>
<dbReference type="NCBIfam" id="TIGR02008">
    <property type="entry name" value="fdx_plant"/>
    <property type="match status" value="1"/>
</dbReference>
<keyword evidence="7" id="KW-0411">Iron-sulfur</keyword>
<gene>
    <name evidence="11" type="ORF">MICAG_3530003</name>
</gene>
<evidence type="ECO:0000256" key="8">
    <source>
        <dbReference type="ARBA" id="ARBA00034078"/>
    </source>
</evidence>
<evidence type="ECO:0000256" key="7">
    <source>
        <dbReference type="ARBA" id="ARBA00023014"/>
    </source>
</evidence>
<keyword evidence="9" id="KW-0812">Transmembrane</keyword>
<keyword evidence="6" id="KW-0408">Iron</keyword>
<comment type="cofactor">
    <cofactor evidence="8">
        <name>[2Fe-2S] cluster</name>
        <dbReference type="ChEBI" id="CHEBI:190135"/>
    </cofactor>
</comment>
<dbReference type="HOGENOM" id="CLU_920742_0_0_3"/>
<dbReference type="InterPro" id="IPR010241">
    <property type="entry name" value="Fd_pln"/>
</dbReference>
<keyword evidence="9" id="KW-1133">Transmembrane helix</keyword>
<keyword evidence="2" id="KW-0813">Transport</keyword>
<reference evidence="11 12" key="1">
    <citation type="submission" date="2012-04" db="EMBL/GenBank/DDBJ databases">
        <authorList>
            <person name="Genoscope - CEA"/>
        </authorList>
    </citation>
    <scope>NUCLEOTIDE SEQUENCE [LARGE SCALE GENOMIC DNA]</scope>
    <source>
        <strain evidence="11 12">9808</strain>
    </source>
</reference>
<organism evidence="11 12">
    <name type="scientific">Microcystis aeruginosa PCC 9808</name>
    <dbReference type="NCBI Taxonomy" id="1160284"/>
    <lineage>
        <taxon>Bacteria</taxon>
        <taxon>Bacillati</taxon>
        <taxon>Cyanobacteriota</taxon>
        <taxon>Cyanophyceae</taxon>
        <taxon>Oscillatoriophycideae</taxon>
        <taxon>Chroococcales</taxon>
        <taxon>Microcystaceae</taxon>
        <taxon>Microcystis</taxon>
    </lineage>
</organism>
<keyword evidence="9" id="KW-0472">Membrane</keyword>
<evidence type="ECO:0000256" key="4">
    <source>
        <dbReference type="ARBA" id="ARBA00022723"/>
    </source>
</evidence>
<dbReference type="GO" id="GO:0009055">
    <property type="term" value="F:electron transfer activity"/>
    <property type="evidence" value="ECO:0007669"/>
    <property type="project" value="InterPro"/>
</dbReference>
<dbReference type="AlphaFoldDB" id="I4HZS0"/>
<keyword evidence="3" id="KW-0001">2Fe-2S</keyword>
<evidence type="ECO:0000256" key="6">
    <source>
        <dbReference type="ARBA" id="ARBA00023004"/>
    </source>
</evidence>